<evidence type="ECO:0000313" key="1">
    <source>
        <dbReference type="EMBL" id="API53763.1"/>
    </source>
</evidence>
<name>A0A1L3ZDP5_RHILE</name>
<dbReference type="AlphaFoldDB" id="A0A1L3ZDP5"/>
<sequence>MCEIGTRPVDSNRLLALDTIRVGSPLSESGNVSALSALFKVGQPGGSAADPSQEAEPPRHRCSVCMIAKRMSGSRDVAMLRLSD</sequence>
<dbReference type="Proteomes" id="UP000183050">
    <property type="component" value="Chromosome"/>
</dbReference>
<proteinExistence type="predicted"/>
<gene>
    <name evidence="1" type="ORF">BMW22_21015</name>
</gene>
<reference evidence="1 2" key="1">
    <citation type="submission" date="2016-11" db="EMBL/GenBank/DDBJ databases">
        <title>Rhizobium leguminosarum bv. viciae strain Vaf12 isolated from Vavilovia formosa root nodules from Russia, Dagestan.</title>
        <authorList>
            <person name="Kimeklis A."/>
        </authorList>
    </citation>
    <scope>NUCLEOTIDE SEQUENCE [LARGE SCALE GENOMIC DNA]</scope>
    <source>
        <strain evidence="1 2">Vaf-108</strain>
    </source>
</reference>
<accession>A0A1L3ZDP5</accession>
<dbReference type="EMBL" id="CP018228">
    <property type="protein sequence ID" value="API53763.1"/>
    <property type="molecule type" value="Genomic_DNA"/>
</dbReference>
<organism evidence="1 2">
    <name type="scientific">Rhizobium leguminosarum</name>
    <dbReference type="NCBI Taxonomy" id="384"/>
    <lineage>
        <taxon>Bacteria</taxon>
        <taxon>Pseudomonadati</taxon>
        <taxon>Pseudomonadota</taxon>
        <taxon>Alphaproteobacteria</taxon>
        <taxon>Hyphomicrobiales</taxon>
        <taxon>Rhizobiaceae</taxon>
        <taxon>Rhizobium/Agrobacterium group</taxon>
        <taxon>Rhizobium</taxon>
    </lineage>
</organism>
<protein>
    <submittedName>
        <fullName evidence="1">Uncharacterized protein</fullName>
    </submittedName>
</protein>
<evidence type="ECO:0000313" key="2">
    <source>
        <dbReference type="Proteomes" id="UP000183050"/>
    </source>
</evidence>